<dbReference type="GO" id="GO:0005743">
    <property type="term" value="C:mitochondrial inner membrane"/>
    <property type="evidence" value="ECO:0007669"/>
    <property type="project" value="UniProtKB-SubCell"/>
</dbReference>
<evidence type="ECO:0000256" key="1">
    <source>
        <dbReference type="ARBA" id="ARBA00004448"/>
    </source>
</evidence>
<keyword evidence="7" id="KW-0029">Amino-acid transport</keyword>
<feature type="repeat" description="Solcar" evidence="22">
    <location>
        <begin position="209"/>
        <end position="292"/>
    </location>
</feature>
<evidence type="ECO:0000256" key="12">
    <source>
        <dbReference type="ARBA" id="ARBA00050592"/>
    </source>
</evidence>
<dbReference type="Proteomes" id="UP000186922">
    <property type="component" value="Unassembled WGS sequence"/>
</dbReference>
<evidence type="ECO:0000256" key="8">
    <source>
        <dbReference type="ARBA" id="ARBA00022989"/>
    </source>
</evidence>
<evidence type="ECO:0000256" key="11">
    <source>
        <dbReference type="ARBA" id="ARBA00049090"/>
    </source>
</evidence>
<gene>
    <name evidence="24" type="primary">RvY_02136-1</name>
    <name evidence="24" type="synonym">RvY_02136.1</name>
    <name evidence="24" type="ORF">RvY_02136</name>
</gene>
<dbReference type="SUPFAM" id="SSF103506">
    <property type="entry name" value="Mitochondrial carrier"/>
    <property type="match status" value="1"/>
</dbReference>
<evidence type="ECO:0000256" key="2">
    <source>
        <dbReference type="ARBA" id="ARBA00006375"/>
    </source>
</evidence>
<name>A0A1D1UTA9_RAMVA</name>
<keyword evidence="4 22" id="KW-0812">Transmembrane</keyword>
<keyword evidence="9" id="KW-0496">Mitochondrion</keyword>
<dbReference type="InterPro" id="IPR050567">
    <property type="entry name" value="Mitochondrial_Carrier"/>
</dbReference>
<evidence type="ECO:0000256" key="18">
    <source>
        <dbReference type="ARBA" id="ARBA00076491"/>
    </source>
</evidence>
<keyword evidence="25" id="KW-1185">Reference proteome</keyword>
<accession>A0A1D1UTA9</accession>
<comment type="catalytic activity">
    <reaction evidence="15">
        <text>L-ornithine(in) + L-arginine(out) = L-ornithine(out) + L-arginine(in)</text>
        <dbReference type="Rhea" id="RHEA:34991"/>
        <dbReference type="ChEBI" id="CHEBI:32682"/>
        <dbReference type="ChEBI" id="CHEBI:46911"/>
    </reaction>
</comment>
<evidence type="ECO:0000256" key="23">
    <source>
        <dbReference type="RuleBase" id="RU000488"/>
    </source>
</evidence>
<comment type="caution">
    <text evidence="24">The sequence shown here is derived from an EMBL/GenBank/DDBJ whole genome shotgun (WGS) entry which is preliminary data.</text>
</comment>
<evidence type="ECO:0000256" key="17">
    <source>
        <dbReference type="ARBA" id="ARBA00071763"/>
    </source>
</evidence>
<evidence type="ECO:0000256" key="15">
    <source>
        <dbReference type="ARBA" id="ARBA00051921"/>
    </source>
</evidence>
<dbReference type="OrthoDB" id="193856at2759"/>
<dbReference type="InterPro" id="IPR018108">
    <property type="entry name" value="MCP_transmembrane"/>
</dbReference>
<evidence type="ECO:0000256" key="10">
    <source>
        <dbReference type="ARBA" id="ARBA00023136"/>
    </source>
</evidence>
<comment type="catalytic activity">
    <reaction evidence="14">
        <text>L-homoarginine(in) + L-arginine(out) = L-homoarginine(out) + L-arginine(in)</text>
        <dbReference type="Rhea" id="RHEA:72799"/>
        <dbReference type="ChEBI" id="CHEBI:32682"/>
        <dbReference type="ChEBI" id="CHEBI:143006"/>
    </reaction>
</comment>
<dbReference type="STRING" id="947166.A0A1D1UTA9"/>
<comment type="catalytic activity">
    <reaction evidence="12">
        <text>L-histidine(out) = L-histidine(in)</text>
        <dbReference type="Rhea" id="RHEA:72807"/>
        <dbReference type="ChEBI" id="CHEBI:57595"/>
    </reaction>
</comment>
<evidence type="ECO:0000256" key="16">
    <source>
        <dbReference type="ARBA" id="ARBA00052673"/>
    </source>
</evidence>
<keyword evidence="5" id="KW-0677">Repeat</keyword>
<sequence>MHPVLADFVAGTLGGCAGVTVGYPLDMVKVRLQTQSTAAPLYNGPVHCLKTMVKQESFWGLYKGMTSPLYGVAVTQAIVFGTYGNTMRLLGENSSRNQFLAGAFTGCVQSVISCPLELAKTRMQLQGLRNQIPPSSSTPQPTFYKGPLDVLRHLYRKQGLPGMYRGFAWTLTREIPSFGSYFLTYGLLTKVFTPTDTVDENGKIVHGHMGIGRLILAGGMSGVISWLTCFPQDVVKSRYQTNDRYTSARQCAMDSYRKEGWSVFTRGLGTTLVRSFPTNATTLTVVTLFLRHVRSLNDEKNLKEMVL</sequence>
<comment type="subcellular location">
    <subcellularLocation>
        <location evidence="1">Mitochondrion inner membrane</location>
        <topology evidence="1">Multi-pass membrane protein</topology>
    </subcellularLocation>
</comment>
<dbReference type="PANTHER" id="PTHR45624:SF61">
    <property type="entry name" value="MITOCHONDRIAL BASIC AMINO ACIDS TRANSPORTER"/>
    <property type="match status" value="1"/>
</dbReference>
<evidence type="ECO:0000313" key="25">
    <source>
        <dbReference type="Proteomes" id="UP000186922"/>
    </source>
</evidence>
<protein>
    <recommendedName>
        <fullName evidence="17">Mitochondrial basic amino acids transporter</fullName>
    </recommendedName>
    <alternativeName>
        <fullName evidence="21">Carnitine/acylcarnitine translocase-like</fullName>
    </alternativeName>
    <alternativeName>
        <fullName evidence="20">Mitochondrial carnitine/acylcarnitine carrier protein CACL</fullName>
    </alternativeName>
    <alternativeName>
        <fullName evidence="19">Mitochondrial ornithine transporter 3</fullName>
    </alternativeName>
    <alternativeName>
        <fullName evidence="18">Solute carrier family 25 member 29</fullName>
    </alternativeName>
</protein>
<evidence type="ECO:0000256" key="21">
    <source>
        <dbReference type="ARBA" id="ARBA00080567"/>
    </source>
</evidence>
<reference evidence="24 25" key="1">
    <citation type="journal article" date="2016" name="Nat. Commun.">
        <title>Extremotolerant tardigrade genome and improved radiotolerance of human cultured cells by tardigrade-unique protein.</title>
        <authorList>
            <person name="Hashimoto T."/>
            <person name="Horikawa D.D."/>
            <person name="Saito Y."/>
            <person name="Kuwahara H."/>
            <person name="Kozuka-Hata H."/>
            <person name="Shin-I T."/>
            <person name="Minakuchi Y."/>
            <person name="Ohishi K."/>
            <person name="Motoyama A."/>
            <person name="Aizu T."/>
            <person name="Enomoto A."/>
            <person name="Kondo K."/>
            <person name="Tanaka S."/>
            <person name="Hara Y."/>
            <person name="Koshikawa S."/>
            <person name="Sagara H."/>
            <person name="Miura T."/>
            <person name="Yokobori S."/>
            <person name="Miyagawa K."/>
            <person name="Suzuki Y."/>
            <person name="Kubo T."/>
            <person name="Oyama M."/>
            <person name="Kohara Y."/>
            <person name="Fujiyama A."/>
            <person name="Arakawa K."/>
            <person name="Katayama T."/>
            <person name="Toyoda A."/>
            <person name="Kunieda T."/>
        </authorList>
    </citation>
    <scope>NUCLEOTIDE SEQUENCE [LARGE SCALE GENOMIC DNA]</scope>
    <source>
        <strain evidence="24 25">YOKOZUNA-1</strain>
    </source>
</reference>
<dbReference type="FunFam" id="1.50.40.10:FF:000037">
    <property type="entry name" value="Solute carrier family 25 member 29"/>
    <property type="match status" value="1"/>
</dbReference>
<dbReference type="EMBL" id="BDGG01000001">
    <property type="protein sequence ID" value="GAU89603.1"/>
    <property type="molecule type" value="Genomic_DNA"/>
</dbReference>
<comment type="similarity">
    <text evidence="2 23">Belongs to the mitochondrial carrier (TC 2.A.29) family.</text>
</comment>
<feature type="repeat" description="Solcar" evidence="22">
    <location>
        <begin position="93"/>
        <end position="191"/>
    </location>
</feature>
<evidence type="ECO:0000256" key="20">
    <source>
        <dbReference type="ARBA" id="ARBA00079387"/>
    </source>
</evidence>
<dbReference type="GO" id="GO:0005289">
    <property type="term" value="F:high-affinity L-arginine transmembrane transporter activity"/>
    <property type="evidence" value="ECO:0007669"/>
    <property type="project" value="TreeGrafter"/>
</dbReference>
<dbReference type="Gene3D" id="1.50.40.10">
    <property type="entry name" value="Mitochondrial carrier domain"/>
    <property type="match status" value="1"/>
</dbReference>
<evidence type="ECO:0000256" key="7">
    <source>
        <dbReference type="ARBA" id="ARBA00022970"/>
    </source>
</evidence>
<evidence type="ECO:0000256" key="4">
    <source>
        <dbReference type="ARBA" id="ARBA00022692"/>
    </source>
</evidence>
<feature type="repeat" description="Solcar" evidence="22">
    <location>
        <begin position="2"/>
        <end position="89"/>
    </location>
</feature>
<comment type="catalytic activity">
    <reaction evidence="16">
        <text>N(omega)-methyl-L-arginine(in) + L-arginine(out) = N(omega)-methyl-L-arginine(out) + L-arginine(in)</text>
        <dbReference type="Rhea" id="RHEA:72803"/>
        <dbReference type="ChEBI" id="CHEBI:32682"/>
        <dbReference type="ChEBI" id="CHEBI:114953"/>
    </reaction>
</comment>
<organism evidence="24 25">
    <name type="scientific">Ramazzottius varieornatus</name>
    <name type="common">Water bear</name>
    <name type="synonym">Tardigrade</name>
    <dbReference type="NCBI Taxonomy" id="947166"/>
    <lineage>
        <taxon>Eukaryota</taxon>
        <taxon>Metazoa</taxon>
        <taxon>Ecdysozoa</taxon>
        <taxon>Tardigrada</taxon>
        <taxon>Eutardigrada</taxon>
        <taxon>Parachela</taxon>
        <taxon>Hypsibioidea</taxon>
        <taxon>Ramazzottiidae</taxon>
        <taxon>Ramazzottius</taxon>
    </lineage>
</organism>
<dbReference type="InterPro" id="IPR023395">
    <property type="entry name" value="MCP_dom_sf"/>
</dbReference>
<evidence type="ECO:0000256" key="22">
    <source>
        <dbReference type="PROSITE-ProRule" id="PRU00282"/>
    </source>
</evidence>
<dbReference type="PROSITE" id="PS50920">
    <property type="entry name" value="SOLCAR"/>
    <property type="match status" value="3"/>
</dbReference>
<keyword evidence="10 22" id="KW-0472">Membrane</keyword>
<keyword evidence="3 23" id="KW-0813">Transport</keyword>
<evidence type="ECO:0000313" key="24">
    <source>
        <dbReference type="EMBL" id="GAU89603.1"/>
    </source>
</evidence>
<keyword evidence="6" id="KW-0999">Mitochondrion inner membrane</keyword>
<evidence type="ECO:0000256" key="19">
    <source>
        <dbReference type="ARBA" id="ARBA00078745"/>
    </source>
</evidence>
<evidence type="ECO:0000256" key="3">
    <source>
        <dbReference type="ARBA" id="ARBA00022448"/>
    </source>
</evidence>
<dbReference type="GO" id="GO:1990575">
    <property type="term" value="P:mitochondrial L-ornithine transmembrane transport"/>
    <property type="evidence" value="ECO:0007669"/>
    <property type="project" value="UniProtKB-ARBA"/>
</dbReference>
<evidence type="ECO:0000256" key="5">
    <source>
        <dbReference type="ARBA" id="ARBA00022737"/>
    </source>
</evidence>
<evidence type="ECO:0000256" key="6">
    <source>
        <dbReference type="ARBA" id="ARBA00022792"/>
    </source>
</evidence>
<dbReference type="InterPro" id="IPR002067">
    <property type="entry name" value="MCP"/>
</dbReference>
<dbReference type="Pfam" id="PF00153">
    <property type="entry name" value="Mito_carr"/>
    <property type="match status" value="3"/>
</dbReference>
<evidence type="ECO:0000256" key="14">
    <source>
        <dbReference type="ARBA" id="ARBA00051045"/>
    </source>
</evidence>
<dbReference type="AlphaFoldDB" id="A0A1D1UTA9"/>
<comment type="catalytic activity">
    <reaction evidence="13">
        <text>L-histidine(out) + L-arginine(in) = L-histidine(in) + L-arginine(out)</text>
        <dbReference type="Rhea" id="RHEA:71063"/>
        <dbReference type="ChEBI" id="CHEBI:32682"/>
        <dbReference type="ChEBI" id="CHEBI:57595"/>
    </reaction>
</comment>
<dbReference type="PRINTS" id="PR00926">
    <property type="entry name" value="MITOCARRIER"/>
</dbReference>
<proteinExistence type="inferred from homology"/>
<keyword evidence="8" id="KW-1133">Transmembrane helix</keyword>
<evidence type="ECO:0000256" key="13">
    <source>
        <dbReference type="ARBA" id="ARBA00050768"/>
    </source>
</evidence>
<evidence type="ECO:0000256" key="9">
    <source>
        <dbReference type="ARBA" id="ARBA00023128"/>
    </source>
</evidence>
<dbReference type="PANTHER" id="PTHR45624">
    <property type="entry name" value="MITOCHONDRIAL BASIC AMINO ACIDS TRANSPORTER-RELATED"/>
    <property type="match status" value="1"/>
</dbReference>
<comment type="catalytic activity">
    <reaction evidence="11">
        <text>L-lysine(out) + L-arginine(in) = L-lysine(in) + L-arginine(out)</text>
        <dbReference type="Rhea" id="RHEA:70827"/>
        <dbReference type="ChEBI" id="CHEBI:32551"/>
        <dbReference type="ChEBI" id="CHEBI:32682"/>
    </reaction>
</comment>